<dbReference type="Pfam" id="PF00905">
    <property type="entry name" value="Transpeptidase"/>
    <property type="match status" value="1"/>
</dbReference>
<dbReference type="GO" id="GO:0017001">
    <property type="term" value="P:antibiotic catabolic process"/>
    <property type="evidence" value="ECO:0007669"/>
    <property type="project" value="InterPro"/>
</dbReference>
<dbReference type="NCBIfam" id="NF012161">
    <property type="entry name" value="bla_class_D_main"/>
    <property type="match status" value="1"/>
</dbReference>
<proteinExistence type="inferred from homology"/>
<evidence type="ECO:0000256" key="1">
    <source>
        <dbReference type="ARBA" id="ARBA00001526"/>
    </source>
</evidence>
<evidence type="ECO:0000313" key="11">
    <source>
        <dbReference type="EMBL" id="KFX70935.1"/>
    </source>
</evidence>
<evidence type="ECO:0000256" key="9">
    <source>
        <dbReference type="SAM" id="SignalP"/>
    </source>
</evidence>
<feature type="active site" description="Acyl-ester intermediate" evidence="7">
    <location>
        <position position="66"/>
    </location>
</feature>
<comment type="caution">
    <text evidence="11">The sequence shown here is derived from an EMBL/GenBank/DDBJ whole genome shotgun (WGS) entry which is preliminary data.</text>
</comment>
<dbReference type="InterPro" id="IPR012338">
    <property type="entry name" value="Beta-lactam/transpept-like"/>
</dbReference>
<evidence type="ECO:0000256" key="2">
    <source>
        <dbReference type="ARBA" id="ARBA00007898"/>
    </source>
</evidence>
<dbReference type="AlphaFoldDB" id="A0A0A1YM47"/>
<dbReference type="RefSeq" id="WP_025163757.1">
    <property type="nucleotide sequence ID" value="NZ_AWSQ01000001.1"/>
</dbReference>
<feature type="chain" id="PRO_5001995934" description="Beta-lactamase" evidence="9">
    <location>
        <begin position="19"/>
        <end position="260"/>
    </location>
</feature>
<comment type="catalytic activity">
    <reaction evidence="1 8">
        <text>a beta-lactam + H2O = a substituted beta-amino acid</text>
        <dbReference type="Rhea" id="RHEA:20401"/>
        <dbReference type="ChEBI" id="CHEBI:15377"/>
        <dbReference type="ChEBI" id="CHEBI:35627"/>
        <dbReference type="ChEBI" id="CHEBI:140347"/>
        <dbReference type="EC" id="3.5.2.6"/>
    </reaction>
</comment>
<dbReference type="InterPro" id="IPR001460">
    <property type="entry name" value="PCN-bd_Tpept"/>
</dbReference>
<feature type="domain" description="Penicillin-binding protein transpeptidase" evidence="10">
    <location>
        <begin position="54"/>
        <end position="251"/>
    </location>
</feature>
<dbReference type="EMBL" id="AWSQ01000001">
    <property type="protein sequence ID" value="KFX70935.1"/>
    <property type="molecule type" value="Genomic_DNA"/>
</dbReference>
<evidence type="ECO:0000256" key="6">
    <source>
        <dbReference type="ARBA" id="ARBA00023251"/>
    </source>
</evidence>
<protein>
    <recommendedName>
        <fullName evidence="3 8">Beta-lactamase</fullName>
        <ecNumber evidence="3 8">3.5.2.6</ecNumber>
    </recommendedName>
</protein>
<comment type="similarity">
    <text evidence="2 8">Belongs to the class-D beta-lactamase family.</text>
</comment>
<feature type="modified residue" description="N6-carboxylysine" evidence="7">
    <location>
        <position position="69"/>
    </location>
</feature>
<evidence type="ECO:0000259" key="10">
    <source>
        <dbReference type="Pfam" id="PF00905"/>
    </source>
</evidence>
<keyword evidence="4 9" id="KW-0732">Signal</keyword>
<dbReference type="Gene3D" id="3.40.710.10">
    <property type="entry name" value="DD-peptidase/beta-lactamase superfamily"/>
    <property type="match status" value="1"/>
</dbReference>
<dbReference type="PROSITE" id="PS00337">
    <property type="entry name" value="BETA_LACTAMASE_D"/>
    <property type="match status" value="1"/>
</dbReference>
<dbReference type="EC" id="3.5.2.6" evidence="3 8"/>
<gene>
    <name evidence="11" type="ORF">TMS3_0103025</name>
</gene>
<dbReference type="eggNOG" id="COG2602">
    <property type="taxonomic scope" value="Bacteria"/>
</dbReference>
<evidence type="ECO:0000313" key="12">
    <source>
        <dbReference type="Proteomes" id="UP000030063"/>
    </source>
</evidence>
<accession>A0A0A1YM47</accession>
<reference evidence="11 12" key="1">
    <citation type="journal article" date="2014" name="Genome Announc.">
        <title>Draft Genome Sequence of Petroleum Oil-Degrading Marine Bacterium Pseudomonas taeanensis Strain MS-3, Isolated from a Crude Oil-Contaminated Seashore.</title>
        <authorList>
            <person name="Lee S.Y."/>
            <person name="Kim S.H."/>
            <person name="Lee D.G."/>
            <person name="Shin S."/>
            <person name="Yun S.H."/>
            <person name="Choi C.W."/>
            <person name="Chung Y.H."/>
            <person name="Choi J.S."/>
            <person name="Kahng H.Y."/>
            <person name="Kim S.I."/>
        </authorList>
    </citation>
    <scope>NUCLEOTIDE SEQUENCE [LARGE SCALE GENOMIC DNA]</scope>
    <source>
        <strain evidence="11 12">MS-3</strain>
    </source>
</reference>
<sequence>MKRILCSALLVLAGQAQAFDWQDSATVTQVFERAGVTGTFVLHEVGSEQLQGHNRQRAETRYTPASTFKIAHSLIGLATGAVNSVDEVFPYDGQPQYLKAWEQDMGLREAIKVSNVSVYQALARRIGLSRMRNQVSALGYGNGEIGSQVDQFWLQGPLAISAVEQTRFLARLAQDLLPYSPAIQAKVREISLLEQGPGWRLSGKSGWATSSEPGIGWWVGWLERDGKMYSFALNIDTHGPADLPKRVELGKASLRALGLL</sequence>
<dbReference type="SUPFAM" id="SSF56601">
    <property type="entry name" value="beta-lactamase/transpeptidase-like"/>
    <property type="match status" value="1"/>
</dbReference>
<keyword evidence="12" id="KW-1185">Reference proteome</keyword>
<dbReference type="Proteomes" id="UP000030063">
    <property type="component" value="Unassembled WGS sequence"/>
</dbReference>
<dbReference type="STRING" id="1395571.TMS3_0103025"/>
<dbReference type="InterPro" id="IPR002137">
    <property type="entry name" value="Beta-lactam_class-D_AS"/>
</dbReference>
<evidence type="ECO:0000256" key="7">
    <source>
        <dbReference type="PIRSR" id="PIRSR602137-50"/>
    </source>
</evidence>
<dbReference type="GO" id="GO:0008658">
    <property type="term" value="F:penicillin binding"/>
    <property type="evidence" value="ECO:0007669"/>
    <property type="project" value="InterPro"/>
</dbReference>
<dbReference type="OrthoDB" id="9762883at2"/>
<feature type="signal peptide" evidence="9">
    <location>
        <begin position="1"/>
        <end position="18"/>
    </location>
</feature>
<dbReference type="GO" id="GO:0046677">
    <property type="term" value="P:response to antibiotic"/>
    <property type="evidence" value="ECO:0007669"/>
    <property type="project" value="UniProtKB-UniRule"/>
</dbReference>
<organism evidence="11 12">
    <name type="scientific">Pseudomonas taeanensis MS-3</name>
    <dbReference type="NCBI Taxonomy" id="1395571"/>
    <lineage>
        <taxon>Bacteria</taxon>
        <taxon>Pseudomonadati</taxon>
        <taxon>Pseudomonadota</taxon>
        <taxon>Gammaproteobacteria</taxon>
        <taxon>Pseudomonadales</taxon>
        <taxon>Pseudomonadaceae</taxon>
        <taxon>Pseudomonas</taxon>
    </lineage>
</organism>
<keyword evidence="6 8" id="KW-0046">Antibiotic resistance</keyword>
<evidence type="ECO:0000256" key="8">
    <source>
        <dbReference type="RuleBase" id="RU361140"/>
    </source>
</evidence>
<name>A0A0A1YM47_9PSED</name>
<dbReference type="GO" id="GO:0008800">
    <property type="term" value="F:beta-lactamase activity"/>
    <property type="evidence" value="ECO:0007669"/>
    <property type="project" value="UniProtKB-UniRule"/>
</dbReference>
<evidence type="ECO:0000256" key="4">
    <source>
        <dbReference type="ARBA" id="ARBA00022729"/>
    </source>
</evidence>
<evidence type="ECO:0000256" key="3">
    <source>
        <dbReference type="ARBA" id="ARBA00012865"/>
    </source>
</evidence>
<keyword evidence="5 8" id="KW-0378">Hydrolase</keyword>
<evidence type="ECO:0000256" key="5">
    <source>
        <dbReference type="ARBA" id="ARBA00022801"/>
    </source>
</evidence>